<evidence type="ECO:0000256" key="1">
    <source>
        <dbReference type="ARBA" id="ARBA00005417"/>
    </source>
</evidence>
<keyword evidence="3" id="KW-0547">Nucleotide-binding</keyword>
<dbReference type="InterPro" id="IPR017871">
    <property type="entry name" value="ABC_transporter-like_CS"/>
</dbReference>
<dbReference type="PANTHER" id="PTHR42781">
    <property type="entry name" value="SPERMIDINE/PUTRESCINE IMPORT ATP-BINDING PROTEIN POTA"/>
    <property type="match status" value="1"/>
</dbReference>
<dbReference type="GO" id="GO:0140359">
    <property type="term" value="F:ABC-type transporter activity"/>
    <property type="evidence" value="ECO:0007669"/>
    <property type="project" value="UniProtKB-ARBA"/>
</dbReference>
<dbReference type="Gene3D" id="3.40.50.300">
    <property type="entry name" value="P-loop containing nucleotide triphosphate hydrolases"/>
    <property type="match status" value="1"/>
</dbReference>
<dbReference type="InterPro" id="IPR013611">
    <property type="entry name" value="Transp-assoc_OB_typ2"/>
</dbReference>
<evidence type="ECO:0000256" key="2">
    <source>
        <dbReference type="ARBA" id="ARBA00022448"/>
    </source>
</evidence>
<dbReference type="Gene3D" id="2.40.50.140">
    <property type="entry name" value="Nucleic acid-binding proteins"/>
    <property type="match status" value="1"/>
</dbReference>
<evidence type="ECO:0000259" key="5">
    <source>
        <dbReference type="PROSITE" id="PS50893"/>
    </source>
</evidence>
<dbReference type="GO" id="GO:0016887">
    <property type="term" value="F:ATP hydrolysis activity"/>
    <property type="evidence" value="ECO:0007669"/>
    <property type="project" value="InterPro"/>
</dbReference>
<evidence type="ECO:0000256" key="3">
    <source>
        <dbReference type="ARBA" id="ARBA00022741"/>
    </source>
</evidence>
<dbReference type="InterPro" id="IPR027417">
    <property type="entry name" value="P-loop_NTPase"/>
</dbReference>
<dbReference type="PROSITE" id="PS00211">
    <property type="entry name" value="ABC_TRANSPORTER_1"/>
    <property type="match status" value="1"/>
</dbReference>
<dbReference type="SMART" id="SM00382">
    <property type="entry name" value="AAA"/>
    <property type="match status" value="1"/>
</dbReference>
<dbReference type="InterPro" id="IPR003439">
    <property type="entry name" value="ABC_transporter-like_ATP-bd"/>
</dbReference>
<dbReference type="FunFam" id="3.40.50.300:FF:000042">
    <property type="entry name" value="Maltose/maltodextrin ABC transporter, ATP-binding protein"/>
    <property type="match status" value="1"/>
</dbReference>
<dbReference type="PANTHER" id="PTHR42781:SF4">
    <property type="entry name" value="SPERMIDINE_PUTRESCINE IMPORT ATP-BINDING PROTEIN POTA"/>
    <property type="match status" value="1"/>
</dbReference>
<keyword evidence="4" id="KW-0067">ATP-binding</keyword>
<dbReference type="KEGG" id="txi:TH3_00785"/>
<dbReference type="InterPro" id="IPR003593">
    <property type="entry name" value="AAA+_ATPase"/>
</dbReference>
<accession>A0AB72U7S7</accession>
<comment type="similarity">
    <text evidence="1">Belongs to the ABC transporter superfamily.</text>
</comment>
<evidence type="ECO:0000313" key="6">
    <source>
        <dbReference type="EMBL" id="AJD50283.1"/>
    </source>
</evidence>
<name>A0AB72U7S7_9PROT</name>
<dbReference type="AlphaFoldDB" id="A0AB72U7S7"/>
<dbReference type="InterPro" id="IPR012340">
    <property type="entry name" value="NA-bd_OB-fold"/>
</dbReference>
<dbReference type="InterPro" id="IPR050093">
    <property type="entry name" value="ABC_SmlMolc_Importer"/>
</dbReference>
<proteinExistence type="inferred from homology"/>
<sequence length="374" mass="40474">MIATSNPSNNPRAEADTMTTMQTLPVQIDIKNLSLSFGNTEVLKGVNLAIRPGEFFAFLGPSGSGKSTLLRAIAGFGPTPKGQIKLDGQDIVGSVPWQRNVGMVFQSYALWPHMTVAKNVAFGLEERKVPVSEIGPKVRAALELVGMGDYAERFPSQLSGGQQQRVALARTIVVEPRVLLLDEPLSNLDANLRVQMRQDLLKLQRRLGITTIFVTHDQEEANTICDRIAVMADGVVQQIGRPDEVYDNPANSFVAKFLGTANILEGEVVIAESGRSFDCGANFHIPVGAEETLGKARLVVRPESIEFSAGGAEGVLSGSVVSAEFLGGMVRYAIDVNGQELLVDERHTRGKKRMEKGEKVALKLDPAQAVLIRD</sequence>
<dbReference type="Pfam" id="PF00005">
    <property type="entry name" value="ABC_tran"/>
    <property type="match status" value="1"/>
</dbReference>
<dbReference type="PROSITE" id="PS50893">
    <property type="entry name" value="ABC_TRANSPORTER_2"/>
    <property type="match status" value="1"/>
</dbReference>
<evidence type="ECO:0000256" key="4">
    <source>
        <dbReference type="ARBA" id="ARBA00022840"/>
    </source>
</evidence>
<keyword evidence="2" id="KW-0813">Transport</keyword>
<feature type="domain" description="ABC transporter" evidence="5">
    <location>
        <begin position="28"/>
        <end position="258"/>
    </location>
</feature>
<dbReference type="GO" id="GO:0005524">
    <property type="term" value="F:ATP binding"/>
    <property type="evidence" value="ECO:0007669"/>
    <property type="project" value="UniProtKB-KW"/>
</dbReference>
<dbReference type="Proteomes" id="UP000007127">
    <property type="component" value="Chromosome"/>
</dbReference>
<dbReference type="SUPFAM" id="SSF50331">
    <property type="entry name" value="MOP-like"/>
    <property type="match status" value="1"/>
</dbReference>
<dbReference type="SUPFAM" id="SSF52540">
    <property type="entry name" value="P-loop containing nucleoside triphosphate hydrolases"/>
    <property type="match status" value="1"/>
</dbReference>
<dbReference type="InterPro" id="IPR008995">
    <property type="entry name" value="Mo/tungstate-bd_C_term_dom"/>
</dbReference>
<gene>
    <name evidence="6" type="ORF">TH3_00785</name>
</gene>
<evidence type="ECO:0000313" key="7">
    <source>
        <dbReference type="Proteomes" id="UP000007127"/>
    </source>
</evidence>
<dbReference type="Gene3D" id="2.40.50.100">
    <property type="match status" value="1"/>
</dbReference>
<reference evidence="6 7" key="1">
    <citation type="journal article" date="2012" name="J. Bacteriol.">
        <title>Genome sequence of Thalassospira xiamenensis type strain M-5.</title>
        <authorList>
            <person name="Lai Q."/>
            <person name="Shao Z."/>
        </authorList>
    </citation>
    <scope>NUCLEOTIDE SEQUENCE [LARGE SCALE GENOMIC DNA]</scope>
    <source>
        <strain evidence="6 7">M-5</strain>
    </source>
</reference>
<dbReference type="EMBL" id="CP004388">
    <property type="protein sequence ID" value="AJD50283.1"/>
    <property type="molecule type" value="Genomic_DNA"/>
</dbReference>
<dbReference type="Pfam" id="PF08402">
    <property type="entry name" value="TOBE_2"/>
    <property type="match status" value="1"/>
</dbReference>
<dbReference type="GO" id="GO:0043190">
    <property type="term" value="C:ATP-binding cassette (ABC) transporter complex"/>
    <property type="evidence" value="ECO:0007669"/>
    <property type="project" value="InterPro"/>
</dbReference>
<organism evidence="6 7">
    <name type="scientific">Thalassospira xiamenensis M-5 = DSM 17429</name>
    <dbReference type="NCBI Taxonomy" id="1123366"/>
    <lineage>
        <taxon>Bacteria</taxon>
        <taxon>Pseudomonadati</taxon>
        <taxon>Pseudomonadota</taxon>
        <taxon>Alphaproteobacteria</taxon>
        <taxon>Rhodospirillales</taxon>
        <taxon>Thalassospiraceae</taxon>
        <taxon>Thalassospira</taxon>
    </lineage>
</organism>
<protein>
    <submittedName>
        <fullName evidence="6">ABC transporter related protein</fullName>
    </submittedName>
</protein>